<gene>
    <name evidence="14" type="ORF">GCM10020369_23720</name>
</gene>
<proteinExistence type="inferred from homology"/>
<keyword evidence="5" id="KW-0444">Lipid biosynthesis</keyword>
<dbReference type="Pfam" id="PF03007">
    <property type="entry name" value="WS_DGAT_cat"/>
    <property type="match status" value="1"/>
</dbReference>
<evidence type="ECO:0000256" key="9">
    <source>
        <dbReference type="ARBA" id="ARBA00023315"/>
    </source>
</evidence>
<dbReference type="SUPFAM" id="SSF52777">
    <property type="entry name" value="CoA-dependent acyltransferases"/>
    <property type="match status" value="2"/>
</dbReference>
<comment type="catalytic activity">
    <reaction evidence="10">
        <text>an acyl-CoA + a 1,2-diacyl-sn-glycerol = a triacyl-sn-glycerol + CoA</text>
        <dbReference type="Rhea" id="RHEA:10868"/>
        <dbReference type="ChEBI" id="CHEBI:17815"/>
        <dbReference type="ChEBI" id="CHEBI:57287"/>
        <dbReference type="ChEBI" id="CHEBI:58342"/>
        <dbReference type="ChEBI" id="CHEBI:64615"/>
        <dbReference type="EC" id="2.3.1.20"/>
    </reaction>
</comment>
<evidence type="ECO:0000256" key="2">
    <source>
        <dbReference type="ARBA" id="ARBA00005189"/>
    </source>
</evidence>
<dbReference type="InterPro" id="IPR009721">
    <property type="entry name" value="O-acyltransferase_WSD1_C"/>
</dbReference>
<dbReference type="Pfam" id="PF06974">
    <property type="entry name" value="WS_DGAT_C"/>
    <property type="match status" value="1"/>
</dbReference>
<dbReference type="InterPro" id="IPR045034">
    <property type="entry name" value="O-acyltransferase_WSD1-like"/>
</dbReference>
<comment type="pathway">
    <text evidence="2">Lipid metabolism.</text>
</comment>
<dbReference type="PANTHER" id="PTHR31650">
    <property type="entry name" value="O-ACYLTRANSFERASE (WSD1-LIKE) FAMILY PROTEIN"/>
    <property type="match status" value="1"/>
</dbReference>
<feature type="domain" description="O-acyltransferase WSD1 C-terminal" evidence="13">
    <location>
        <begin position="332"/>
        <end position="471"/>
    </location>
</feature>
<dbReference type="PANTHER" id="PTHR31650:SF1">
    <property type="entry name" value="WAX ESTER SYNTHASE_DIACYLGLYCEROL ACYLTRANSFERASE 4-RELATED"/>
    <property type="match status" value="1"/>
</dbReference>
<dbReference type="EC" id="2.3.1.20" evidence="4"/>
<evidence type="ECO:0000256" key="11">
    <source>
        <dbReference type="SAM" id="MobiDB-lite"/>
    </source>
</evidence>
<comment type="similarity">
    <text evidence="3">Belongs to the long-chain O-acyltransferase family.</text>
</comment>
<dbReference type="InterPro" id="IPR004255">
    <property type="entry name" value="O-acyltransferase_WSD1_N"/>
</dbReference>
<organism evidence="14 15">
    <name type="scientific">Cryptosporangium minutisporangium</name>
    <dbReference type="NCBI Taxonomy" id="113569"/>
    <lineage>
        <taxon>Bacteria</taxon>
        <taxon>Bacillati</taxon>
        <taxon>Actinomycetota</taxon>
        <taxon>Actinomycetes</taxon>
        <taxon>Cryptosporangiales</taxon>
        <taxon>Cryptosporangiaceae</taxon>
        <taxon>Cryptosporangium</taxon>
    </lineage>
</organism>
<evidence type="ECO:0000256" key="6">
    <source>
        <dbReference type="ARBA" id="ARBA00022679"/>
    </source>
</evidence>
<protein>
    <recommendedName>
        <fullName evidence="4">diacylglycerol O-acyltransferase</fullName>
        <ecNumber evidence="4">2.3.1.20</ecNumber>
    </recommendedName>
</protein>
<evidence type="ECO:0000256" key="10">
    <source>
        <dbReference type="ARBA" id="ARBA00048109"/>
    </source>
</evidence>
<feature type="region of interest" description="Disordered" evidence="11">
    <location>
        <begin position="483"/>
        <end position="577"/>
    </location>
</feature>
<evidence type="ECO:0000256" key="8">
    <source>
        <dbReference type="ARBA" id="ARBA00023098"/>
    </source>
</evidence>
<sequence>MTGLELPPSAVDVDYGALGWGSSRTMSDFEAGMWRLETAEPRLRSTIAAIDVLDTTPDWARLVAAHEWALGVIPRFRMRVVDPPFQLGKPVWSVDPEFDLDYHLRRVRLSEPGTFEAALELCRTVVDRPFDRARPPWEALLIEGLSDGKAVYLLKTHHSITDGMGGMQLVTLLHSRRREPTPGKPSALPPPPERLSGLGALREQLTDRARTLPETLVDQARSGFQLAERVVRDPGSAIEFAQSMLRLAAPPACPPSPIMRERGLGRRFGTLETTVDELRAAAKAAGGSLNDAYLAALLGGFRRYHERMDAPIDLLPIGMPISLRDSADPMGGNRFGVARFAAPIGIRDPADRIRRIRELVLDARAEPAADILSLAAPALSRLPVAAVARWYLGQTSLIDLQASNVAGIPVPVYMAGARIDRMFPFAPAPGCGVMATLVSHTGTCCIGVTIDTAAVTEPDLFLECLSEGLAEVLALAAGGAGKRSTAAAGKPKARKRAATDGGGTARPRKRAAAASGGATNASATARPRKRAASTADGAGAGRSRKRAAAPPDDTAAGGSPTGGAAGDGGPGTRPENT</sequence>
<keyword evidence="15" id="KW-1185">Reference proteome</keyword>
<dbReference type="RefSeq" id="WP_345728101.1">
    <property type="nucleotide sequence ID" value="NZ_BAAAYN010000017.1"/>
</dbReference>
<comment type="caution">
    <text evidence="14">The sequence shown here is derived from an EMBL/GenBank/DDBJ whole genome shotgun (WGS) entry which is preliminary data.</text>
</comment>
<feature type="compositionally biased region" description="Low complexity" evidence="11">
    <location>
        <begin position="548"/>
        <end position="558"/>
    </location>
</feature>
<evidence type="ECO:0000256" key="5">
    <source>
        <dbReference type="ARBA" id="ARBA00022516"/>
    </source>
</evidence>
<evidence type="ECO:0000259" key="12">
    <source>
        <dbReference type="Pfam" id="PF03007"/>
    </source>
</evidence>
<accession>A0ABP6SWK6</accession>
<evidence type="ECO:0000256" key="3">
    <source>
        <dbReference type="ARBA" id="ARBA00009587"/>
    </source>
</evidence>
<keyword evidence="8" id="KW-0443">Lipid metabolism</keyword>
<comment type="pathway">
    <text evidence="1">Glycerolipid metabolism; triacylglycerol biosynthesis.</text>
</comment>
<keyword evidence="7" id="KW-0319">Glycerol metabolism</keyword>
<evidence type="ECO:0000256" key="7">
    <source>
        <dbReference type="ARBA" id="ARBA00022798"/>
    </source>
</evidence>
<evidence type="ECO:0000256" key="1">
    <source>
        <dbReference type="ARBA" id="ARBA00004771"/>
    </source>
</evidence>
<evidence type="ECO:0000256" key="4">
    <source>
        <dbReference type="ARBA" id="ARBA00013244"/>
    </source>
</evidence>
<dbReference type="InterPro" id="IPR023213">
    <property type="entry name" value="CAT-like_dom_sf"/>
</dbReference>
<keyword evidence="9" id="KW-0012">Acyltransferase</keyword>
<feature type="domain" description="O-acyltransferase WSD1-like N-terminal" evidence="12">
    <location>
        <begin position="27"/>
        <end position="293"/>
    </location>
</feature>
<dbReference type="EMBL" id="BAAAYN010000017">
    <property type="protein sequence ID" value="GAA3386437.1"/>
    <property type="molecule type" value="Genomic_DNA"/>
</dbReference>
<evidence type="ECO:0000313" key="15">
    <source>
        <dbReference type="Proteomes" id="UP001501676"/>
    </source>
</evidence>
<feature type="compositionally biased region" description="Gly residues" evidence="11">
    <location>
        <begin position="559"/>
        <end position="571"/>
    </location>
</feature>
<name>A0ABP6SWK6_9ACTN</name>
<evidence type="ECO:0000259" key="13">
    <source>
        <dbReference type="Pfam" id="PF06974"/>
    </source>
</evidence>
<dbReference type="Gene3D" id="3.30.559.30">
    <property type="entry name" value="Nonribosomal peptide synthetase, condensation domain"/>
    <property type="match status" value="1"/>
</dbReference>
<evidence type="ECO:0000313" key="14">
    <source>
        <dbReference type="EMBL" id="GAA3386437.1"/>
    </source>
</evidence>
<dbReference type="Gene3D" id="3.30.559.10">
    <property type="entry name" value="Chloramphenicol acetyltransferase-like domain"/>
    <property type="match status" value="1"/>
</dbReference>
<dbReference type="Proteomes" id="UP001501676">
    <property type="component" value="Unassembled WGS sequence"/>
</dbReference>
<reference evidence="15" key="1">
    <citation type="journal article" date="2019" name="Int. J. Syst. Evol. Microbiol.">
        <title>The Global Catalogue of Microorganisms (GCM) 10K type strain sequencing project: providing services to taxonomists for standard genome sequencing and annotation.</title>
        <authorList>
            <consortium name="The Broad Institute Genomics Platform"/>
            <consortium name="The Broad Institute Genome Sequencing Center for Infectious Disease"/>
            <person name="Wu L."/>
            <person name="Ma J."/>
        </authorList>
    </citation>
    <scope>NUCLEOTIDE SEQUENCE [LARGE SCALE GENOMIC DNA]</scope>
    <source>
        <strain evidence="15">JCM 9458</strain>
    </source>
</reference>
<feature type="compositionally biased region" description="Low complexity" evidence="11">
    <location>
        <begin position="512"/>
        <end position="525"/>
    </location>
</feature>
<keyword evidence="6" id="KW-0808">Transferase</keyword>